<evidence type="ECO:0000256" key="2">
    <source>
        <dbReference type="ARBA" id="ARBA00022723"/>
    </source>
</evidence>
<sequence length="519" mass="59361">FGTYSTTNTFQIINPNNRLIVVWGSNLADRNTHAYFLVKKAIENGSVVVVVNPIRTQLVENASTFVQPFPGTDHLIVKLILNKIITTENYDKDFINKHVDNYKNLFTEVEKIEENKIYRQTGLDRNTLQEFINLLLKYKHKTLFIVGFGPQKYFYGGKLLNTIALIQILLGNFGKPGTGFLFSQSDFNKEFLDPLIDYITIPKTYAPYETIPLVNLGTSLSSNNFKMLFIYNFNPASSLPNQNILRKSLSRDDLYIVVLDMFLNETTKFADIIIPAKFDLECDDLITPYFIPGISINQGGPCPYSDCLSNYEFFQLLAKRIGWADDKFLQESQEEIVEQCVGLLPEEIQQNLRDNGYHIPFGTNDIPFTDLNFPTSNGKIQIHSSHIILFDQKLDVLLRRNKNEFYLLSPSHKYFIHSQFGEIHEGYKEIFSKIFLNPIDIESLGIKPPQEVLVSNKFSKARYIIDQNIALKPGTALIYSGSPFVNNEHENVNIFTPDKPEESENSGAYFSTVVKISRI</sequence>
<dbReference type="GO" id="GO:0043546">
    <property type="term" value="F:molybdopterin cofactor binding"/>
    <property type="evidence" value="ECO:0007669"/>
    <property type="project" value="InterPro"/>
</dbReference>
<dbReference type="Gene3D" id="3.30.2070.10">
    <property type="entry name" value="Formate dehydrogenase/DMSO reductase"/>
    <property type="match status" value="1"/>
</dbReference>
<dbReference type="GO" id="GO:0046872">
    <property type="term" value="F:metal ion binding"/>
    <property type="evidence" value="ECO:0007669"/>
    <property type="project" value="UniProtKB-KW"/>
</dbReference>
<proteinExistence type="inferred from homology"/>
<keyword evidence="3" id="KW-0408">Iron</keyword>
<dbReference type="PANTHER" id="PTHR43742:SF6">
    <property type="entry name" value="OXIDOREDUCTASE YYAE-RELATED"/>
    <property type="match status" value="1"/>
</dbReference>
<evidence type="ECO:0000256" key="1">
    <source>
        <dbReference type="ARBA" id="ARBA00010312"/>
    </source>
</evidence>
<keyword evidence="4" id="KW-0411">Iron-sulfur</keyword>
<dbReference type="GO" id="GO:0051536">
    <property type="term" value="F:iron-sulfur cluster binding"/>
    <property type="evidence" value="ECO:0007669"/>
    <property type="project" value="UniProtKB-KW"/>
</dbReference>
<dbReference type="InterPro" id="IPR006656">
    <property type="entry name" value="Mopterin_OxRdtase"/>
</dbReference>
<protein>
    <recommendedName>
        <fullName evidence="8">Molybdopterin oxidoreductase domain-containing protein</fullName>
    </recommendedName>
</protein>
<name>X1S7N0_9ZZZZ</name>
<comment type="similarity">
    <text evidence="1">Belongs to the prokaryotic molybdopterin-containing oxidoreductase family.</text>
</comment>
<reference evidence="7" key="1">
    <citation type="journal article" date="2014" name="Front. Microbiol.">
        <title>High frequency of phylogenetically diverse reductive dehalogenase-homologous genes in deep subseafloor sedimentary metagenomes.</title>
        <authorList>
            <person name="Kawai M."/>
            <person name="Futagami T."/>
            <person name="Toyoda A."/>
            <person name="Takaki Y."/>
            <person name="Nishi S."/>
            <person name="Hori S."/>
            <person name="Arai W."/>
            <person name="Tsubouchi T."/>
            <person name="Morono Y."/>
            <person name="Uchiyama I."/>
            <person name="Ito T."/>
            <person name="Fujiyama A."/>
            <person name="Inagaki F."/>
            <person name="Takami H."/>
        </authorList>
    </citation>
    <scope>NUCLEOTIDE SEQUENCE</scope>
    <source>
        <strain evidence="7">Expedition CK06-06</strain>
    </source>
</reference>
<dbReference type="InterPro" id="IPR006657">
    <property type="entry name" value="MoPterin_dinucl-bd_dom"/>
</dbReference>
<evidence type="ECO:0000259" key="5">
    <source>
        <dbReference type="Pfam" id="PF00384"/>
    </source>
</evidence>
<dbReference type="Gene3D" id="3.40.228.10">
    <property type="entry name" value="Dimethylsulfoxide Reductase, domain 2"/>
    <property type="match status" value="1"/>
</dbReference>
<dbReference type="SUPFAM" id="SSF53706">
    <property type="entry name" value="Formate dehydrogenase/DMSO reductase, domains 1-3"/>
    <property type="match status" value="1"/>
</dbReference>
<dbReference type="Gene3D" id="3.40.50.740">
    <property type="match status" value="1"/>
</dbReference>
<feature type="non-terminal residue" evidence="7">
    <location>
        <position position="1"/>
    </location>
</feature>
<dbReference type="SUPFAM" id="SSF50692">
    <property type="entry name" value="ADC-like"/>
    <property type="match status" value="1"/>
</dbReference>
<comment type="caution">
    <text evidence="7">The sequence shown here is derived from an EMBL/GenBank/DDBJ whole genome shotgun (WGS) entry which is preliminary data.</text>
</comment>
<evidence type="ECO:0000259" key="6">
    <source>
        <dbReference type="Pfam" id="PF01568"/>
    </source>
</evidence>
<organism evidence="7">
    <name type="scientific">marine sediment metagenome</name>
    <dbReference type="NCBI Taxonomy" id="412755"/>
    <lineage>
        <taxon>unclassified sequences</taxon>
        <taxon>metagenomes</taxon>
        <taxon>ecological metagenomes</taxon>
    </lineage>
</organism>
<keyword evidence="2" id="KW-0479">Metal-binding</keyword>
<dbReference type="GO" id="GO:0016491">
    <property type="term" value="F:oxidoreductase activity"/>
    <property type="evidence" value="ECO:0007669"/>
    <property type="project" value="InterPro"/>
</dbReference>
<dbReference type="PANTHER" id="PTHR43742">
    <property type="entry name" value="TRIMETHYLAMINE-N-OXIDE REDUCTASE"/>
    <property type="match status" value="1"/>
</dbReference>
<accession>X1S7N0</accession>
<dbReference type="Gene3D" id="2.40.40.20">
    <property type="match status" value="1"/>
</dbReference>
<evidence type="ECO:0000256" key="3">
    <source>
        <dbReference type="ARBA" id="ARBA00023004"/>
    </source>
</evidence>
<evidence type="ECO:0008006" key="8">
    <source>
        <dbReference type="Google" id="ProtNLM"/>
    </source>
</evidence>
<dbReference type="EMBL" id="BARW01000976">
    <property type="protein sequence ID" value="GAI71445.1"/>
    <property type="molecule type" value="Genomic_DNA"/>
</dbReference>
<evidence type="ECO:0000256" key="4">
    <source>
        <dbReference type="ARBA" id="ARBA00023014"/>
    </source>
</evidence>
<evidence type="ECO:0000313" key="7">
    <source>
        <dbReference type="EMBL" id="GAI71445.1"/>
    </source>
</evidence>
<gene>
    <name evidence="7" type="ORF">S12H4_03473</name>
</gene>
<dbReference type="AlphaFoldDB" id="X1S7N0"/>
<dbReference type="InterPro" id="IPR050612">
    <property type="entry name" value="Prok_Mopterin_Oxidored"/>
</dbReference>
<feature type="domain" description="Molybdopterin dinucleotide-binding" evidence="6">
    <location>
        <begin position="405"/>
        <end position="509"/>
    </location>
</feature>
<dbReference type="Pfam" id="PF01568">
    <property type="entry name" value="Molydop_binding"/>
    <property type="match status" value="1"/>
</dbReference>
<dbReference type="InterPro" id="IPR009010">
    <property type="entry name" value="Asp_de-COase-like_dom_sf"/>
</dbReference>
<dbReference type="Pfam" id="PF00384">
    <property type="entry name" value="Molybdopterin"/>
    <property type="match status" value="1"/>
</dbReference>
<feature type="domain" description="Molybdopterin oxidoreductase" evidence="5">
    <location>
        <begin position="3"/>
        <end position="287"/>
    </location>
</feature>